<dbReference type="Proteomes" id="UP001428341">
    <property type="component" value="Unassembled WGS sequence"/>
</dbReference>
<dbReference type="InterPro" id="IPR001806">
    <property type="entry name" value="Small_GTPase"/>
</dbReference>
<dbReference type="PROSITE" id="PS51419">
    <property type="entry name" value="RAB"/>
    <property type="match status" value="1"/>
</dbReference>
<dbReference type="PRINTS" id="PR00449">
    <property type="entry name" value="RASTRNSFRMNG"/>
</dbReference>
<keyword evidence="6" id="KW-0342">GTP-binding</keyword>
<keyword evidence="4" id="KW-0805">Transcription regulation</keyword>
<keyword evidence="3" id="KW-0547">Nucleotide-binding</keyword>
<dbReference type="PANTHER" id="PTHR47979">
    <property type="entry name" value="DRAB11-RELATED"/>
    <property type="match status" value="1"/>
</dbReference>
<dbReference type="SMART" id="SM00175">
    <property type="entry name" value="RAB"/>
    <property type="match status" value="1"/>
</dbReference>
<dbReference type="InterPro" id="IPR050209">
    <property type="entry name" value="Rab_GTPases_membrane_traffic"/>
</dbReference>
<dbReference type="SMART" id="SM00177">
    <property type="entry name" value="ARF"/>
    <property type="match status" value="1"/>
</dbReference>
<dbReference type="SUPFAM" id="SSF52540">
    <property type="entry name" value="P-loop containing nucleoside triphosphate hydrolases"/>
    <property type="match status" value="1"/>
</dbReference>
<dbReference type="CDD" id="cd01868">
    <property type="entry name" value="Rab11_like"/>
    <property type="match status" value="1"/>
</dbReference>
<evidence type="ECO:0000256" key="10">
    <source>
        <dbReference type="ARBA" id="ARBA00023288"/>
    </source>
</evidence>
<dbReference type="GO" id="GO:0005634">
    <property type="term" value="C:nucleus"/>
    <property type="evidence" value="ECO:0007669"/>
    <property type="project" value="UniProtKB-SubCell"/>
</dbReference>
<reference evidence="15 16" key="1">
    <citation type="submission" date="2024-05" db="EMBL/GenBank/DDBJ databases">
        <title>Haplotype-resolved chromosome-level genome assembly of Huyou (Citrus changshanensis).</title>
        <authorList>
            <person name="Miao C."/>
            <person name="Chen W."/>
            <person name="Wu Y."/>
            <person name="Wang L."/>
            <person name="Zhao S."/>
            <person name="Grierson D."/>
            <person name="Xu C."/>
            <person name="Chen K."/>
        </authorList>
    </citation>
    <scope>NUCLEOTIDE SEQUENCE [LARGE SCALE GENOMIC DNA]</scope>
    <source>
        <strain evidence="15">01-14</strain>
        <tissue evidence="15">Leaf</tissue>
    </source>
</reference>
<keyword evidence="5" id="KW-0238">DNA-binding</keyword>
<evidence type="ECO:0000313" key="15">
    <source>
        <dbReference type="EMBL" id="KAK9189271.1"/>
    </source>
</evidence>
<protein>
    <recommendedName>
        <fullName evidence="14">BHLH domain-containing protein</fullName>
    </recommendedName>
</protein>
<evidence type="ECO:0000259" key="14">
    <source>
        <dbReference type="PROSITE" id="PS50888"/>
    </source>
</evidence>
<dbReference type="EMBL" id="JBCGBO010000007">
    <property type="protein sequence ID" value="KAK9189271.1"/>
    <property type="molecule type" value="Genomic_DNA"/>
</dbReference>
<organism evidence="15 16">
    <name type="scientific">Citrus x changshan-huyou</name>
    <dbReference type="NCBI Taxonomy" id="2935761"/>
    <lineage>
        <taxon>Eukaryota</taxon>
        <taxon>Viridiplantae</taxon>
        <taxon>Streptophyta</taxon>
        <taxon>Embryophyta</taxon>
        <taxon>Tracheophyta</taxon>
        <taxon>Spermatophyta</taxon>
        <taxon>Magnoliopsida</taxon>
        <taxon>eudicotyledons</taxon>
        <taxon>Gunneridae</taxon>
        <taxon>Pentapetalae</taxon>
        <taxon>rosids</taxon>
        <taxon>malvids</taxon>
        <taxon>Sapindales</taxon>
        <taxon>Rutaceae</taxon>
        <taxon>Aurantioideae</taxon>
        <taxon>Citrus</taxon>
    </lineage>
</organism>
<dbReference type="PROSITE" id="PS51420">
    <property type="entry name" value="RHO"/>
    <property type="match status" value="1"/>
</dbReference>
<dbReference type="AlphaFoldDB" id="A0AAP0LYL5"/>
<comment type="subcellular location">
    <subcellularLocation>
        <location evidence="12">Endomembrane system</location>
        <topology evidence="12">Lipid-anchor</topology>
    </subcellularLocation>
    <subcellularLocation>
        <location evidence="1">Nucleus</location>
    </subcellularLocation>
</comment>
<dbReference type="SUPFAM" id="SSF47459">
    <property type="entry name" value="HLH, helix-loop-helix DNA-binding domain"/>
    <property type="match status" value="1"/>
</dbReference>
<dbReference type="SMART" id="SM00353">
    <property type="entry name" value="HLH"/>
    <property type="match status" value="1"/>
</dbReference>
<dbReference type="InterPro" id="IPR036638">
    <property type="entry name" value="HLH_DNA-bd_sf"/>
</dbReference>
<keyword evidence="16" id="KW-1185">Reference proteome</keyword>
<evidence type="ECO:0000256" key="1">
    <source>
        <dbReference type="ARBA" id="ARBA00004123"/>
    </source>
</evidence>
<dbReference type="InterPro" id="IPR005225">
    <property type="entry name" value="Small_GTP-bd"/>
</dbReference>
<dbReference type="NCBIfam" id="TIGR00231">
    <property type="entry name" value="small_GTP"/>
    <property type="match status" value="1"/>
</dbReference>
<evidence type="ECO:0000256" key="12">
    <source>
        <dbReference type="ARBA" id="ARBA00037868"/>
    </source>
</evidence>
<dbReference type="Gene3D" id="4.10.280.10">
    <property type="entry name" value="Helix-loop-helix DNA-binding domain"/>
    <property type="match status" value="1"/>
</dbReference>
<evidence type="ECO:0000256" key="6">
    <source>
        <dbReference type="ARBA" id="ARBA00023134"/>
    </source>
</evidence>
<dbReference type="Gene3D" id="3.40.50.300">
    <property type="entry name" value="P-loop containing nucleotide triphosphate hydrolases"/>
    <property type="match status" value="1"/>
</dbReference>
<keyword evidence="10" id="KW-0449">Lipoprotein</keyword>
<keyword evidence="11" id="KW-0636">Prenylation</keyword>
<accession>A0AAP0LYL5</accession>
<dbReference type="InterPro" id="IPR011598">
    <property type="entry name" value="bHLH_dom"/>
</dbReference>
<keyword evidence="9" id="KW-0539">Nucleus</keyword>
<proteinExistence type="inferred from homology"/>
<dbReference type="SMART" id="SM00174">
    <property type="entry name" value="RHO"/>
    <property type="match status" value="1"/>
</dbReference>
<dbReference type="FunFam" id="3.40.50.300:FF:000274">
    <property type="entry name" value="ras-related protein RABA5a"/>
    <property type="match status" value="1"/>
</dbReference>
<dbReference type="GO" id="GO:0003924">
    <property type="term" value="F:GTPase activity"/>
    <property type="evidence" value="ECO:0007669"/>
    <property type="project" value="InterPro"/>
</dbReference>
<evidence type="ECO:0000256" key="2">
    <source>
        <dbReference type="ARBA" id="ARBA00006270"/>
    </source>
</evidence>
<dbReference type="Pfam" id="PF00071">
    <property type="entry name" value="Ras"/>
    <property type="match status" value="1"/>
</dbReference>
<dbReference type="InterPro" id="IPR027417">
    <property type="entry name" value="P-loop_NTPase"/>
</dbReference>
<dbReference type="PROSITE" id="PS50888">
    <property type="entry name" value="BHLH"/>
    <property type="match status" value="1"/>
</dbReference>
<comment type="caution">
    <text evidence="15">The sequence shown here is derived from an EMBL/GenBank/DDBJ whole genome shotgun (WGS) entry which is preliminary data.</text>
</comment>
<evidence type="ECO:0000256" key="4">
    <source>
        <dbReference type="ARBA" id="ARBA00023015"/>
    </source>
</evidence>
<gene>
    <name evidence="15" type="ORF">WN944_020677</name>
</gene>
<keyword evidence="7" id="KW-0472">Membrane</keyword>
<dbReference type="SMART" id="SM00173">
    <property type="entry name" value="RAS"/>
    <property type="match status" value="1"/>
</dbReference>
<feature type="region of interest" description="Disordered" evidence="13">
    <location>
        <begin position="651"/>
        <end position="688"/>
    </location>
</feature>
<evidence type="ECO:0000256" key="5">
    <source>
        <dbReference type="ARBA" id="ARBA00023125"/>
    </source>
</evidence>
<dbReference type="GO" id="GO:0046983">
    <property type="term" value="F:protein dimerization activity"/>
    <property type="evidence" value="ECO:0007669"/>
    <property type="project" value="InterPro"/>
</dbReference>
<feature type="domain" description="BHLH" evidence="14">
    <location>
        <begin position="412"/>
        <end position="462"/>
    </location>
</feature>
<evidence type="ECO:0000256" key="8">
    <source>
        <dbReference type="ARBA" id="ARBA00023163"/>
    </source>
</evidence>
<evidence type="ECO:0000256" key="9">
    <source>
        <dbReference type="ARBA" id="ARBA00023242"/>
    </source>
</evidence>
<evidence type="ECO:0000256" key="13">
    <source>
        <dbReference type="SAM" id="MobiDB-lite"/>
    </source>
</evidence>
<sequence>MDHDASSMALLGEEKANSFLTLSCPCEEEAVFEVREKLRRKELKIKNQYQNFGDSSGNMSLLYTPNFKYPEGDLRKNQEFMDSSAHYDQQNDQLSDSSLTRYRSAPSSFLESLVNGNSGGGNCEDYRCFRPSSPEIDNFLAKYMLPCNGSGDSGSHASQEFGVKAMKQEEPEPITEQNEYSNGSSQMVYQNLPVHSVGNDISVNVGNAMDNSYGVASSMALENSMQERMATGNGSNLTRQNSSPAGLFSNLGVDNGFAGMRNGGCFRACNGTNLEASTSASRLINRVNLSPGSSSRFMPQIAETGNQSMGNSSPEKNFVGNNGASRQYMPNFPSDPWDDASFSGVKRARDSTCNMSFGLDAYETQNGNSGNQSTRLVHHLSLPKTSAEMAAVEKFLHFQGSVPCKIRAKRGCATHPRSIAERVRRTRISERMRKLQDLFPNMDKQTNTAEMLDLAVEHIKDLQKQVKQGNYNNKIDYVFKIVLIGDSAVGKSQLLARFARDEFSLDSKATIGVEFQTKTLVIHHKNVKAQIWDTAGQERYRAVTSAYYRGAVGAMLVYDITKRQSFDNVARWLEELRGHADKNIIIMLVGNKSDLETLRAVPTEDAKEFAEKEGLCFMETSALESTNVELAFLTVLTEIYRIVSKKALTANDESESGGSSSLLKATNIVVPGQEPESGRRSYNCCTSS</sequence>
<dbReference type="GO" id="GO:0000976">
    <property type="term" value="F:transcription cis-regulatory region binding"/>
    <property type="evidence" value="ECO:0007669"/>
    <property type="project" value="UniProtKB-ARBA"/>
</dbReference>
<evidence type="ECO:0000256" key="7">
    <source>
        <dbReference type="ARBA" id="ARBA00023136"/>
    </source>
</evidence>
<dbReference type="GO" id="GO:0006355">
    <property type="term" value="P:regulation of DNA-templated transcription"/>
    <property type="evidence" value="ECO:0007669"/>
    <property type="project" value="UniProtKB-ARBA"/>
</dbReference>
<evidence type="ECO:0000256" key="3">
    <source>
        <dbReference type="ARBA" id="ARBA00022741"/>
    </source>
</evidence>
<dbReference type="GO" id="GO:0012505">
    <property type="term" value="C:endomembrane system"/>
    <property type="evidence" value="ECO:0007669"/>
    <property type="project" value="UniProtKB-SubCell"/>
</dbReference>
<comment type="similarity">
    <text evidence="2">Belongs to the small GTPase superfamily. Rab family.</text>
</comment>
<dbReference type="SMART" id="SM00176">
    <property type="entry name" value="RAN"/>
    <property type="match status" value="1"/>
</dbReference>
<keyword evidence="8" id="KW-0804">Transcription</keyword>
<evidence type="ECO:0000313" key="16">
    <source>
        <dbReference type="Proteomes" id="UP001428341"/>
    </source>
</evidence>
<evidence type="ECO:0000256" key="11">
    <source>
        <dbReference type="ARBA" id="ARBA00023289"/>
    </source>
</evidence>
<dbReference type="GO" id="GO:0005525">
    <property type="term" value="F:GTP binding"/>
    <property type="evidence" value="ECO:0007669"/>
    <property type="project" value="UniProtKB-KW"/>
</dbReference>
<dbReference type="Pfam" id="PF00010">
    <property type="entry name" value="HLH"/>
    <property type="match status" value="1"/>
</dbReference>
<name>A0AAP0LYL5_9ROSI</name>
<dbReference type="PROSITE" id="PS51421">
    <property type="entry name" value="RAS"/>
    <property type="match status" value="1"/>
</dbReference>
<dbReference type="FunFam" id="4.10.280.10:FF:000021">
    <property type="entry name" value="Transcription factor bHLH130 family"/>
    <property type="match status" value="1"/>
</dbReference>